<feature type="domain" description="FAM50A/XAP5 C-terminal" evidence="2">
    <location>
        <begin position="191"/>
        <end position="331"/>
    </location>
</feature>
<dbReference type="EMBL" id="BRXY01000204">
    <property type="protein sequence ID" value="GMH77065.1"/>
    <property type="molecule type" value="Genomic_DNA"/>
</dbReference>
<accession>A0A9W7B021</accession>
<evidence type="ECO:0000313" key="3">
    <source>
        <dbReference type="EMBL" id="GMH77065.1"/>
    </source>
</evidence>
<evidence type="ECO:0000313" key="4">
    <source>
        <dbReference type="Proteomes" id="UP001165085"/>
    </source>
</evidence>
<dbReference type="OrthoDB" id="1562195at2759"/>
<reference evidence="4" key="1">
    <citation type="journal article" date="2023" name="Commun. Biol.">
        <title>Genome analysis of Parmales, the sister group of diatoms, reveals the evolutionary specialization of diatoms from phago-mixotrophs to photoautotrophs.</title>
        <authorList>
            <person name="Ban H."/>
            <person name="Sato S."/>
            <person name="Yoshikawa S."/>
            <person name="Yamada K."/>
            <person name="Nakamura Y."/>
            <person name="Ichinomiya M."/>
            <person name="Sato N."/>
            <person name="Blanc-Mathieu R."/>
            <person name="Endo H."/>
            <person name="Kuwata A."/>
            <person name="Ogata H."/>
        </authorList>
    </citation>
    <scope>NUCLEOTIDE SEQUENCE [LARGE SCALE GENOMIC DNA]</scope>
    <source>
        <strain evidence="4">NIES 3701</strain>
    </source>
</reference>
<keyword evidence="4" id="KW-1185">Reference proteome</keyword>
<gene>
    <name evidence="3" type="ORF">TrST_g4085</name>
</gene>
<organism evidence="3 4">
    <name type="scientific">Triparma strigata</name>
    <dbReference type="NCBI Taxonomy" id="1606541"/>
    <lineage>
        <taxon>Eukaryota</taxon>
        <taxon>Sar</taxon>
        <taxon>Stramenopiles</taxon>
        <taxon>Ochrophyta</taxon>
        <taxon>Bolidophyceae</taxon>
        <taxon>Parmales</taxon>
        <taxon>Triparmaceae</taxon>
        <taxon>Triparma</taxon>
    </lineage>
</organism>
<dbReference type="InterPro" id="IPR007005">
    <property type="entry name" value="XAP5"/>
</dbReference>
<sequence>MGDFVKKFARPDTGIRTVEGQVSGSRAAGLEKERQKSQEAFEAKKAKMEEDSKRGAKRIDDKFQQTTENATAVDVVGLVTADEWKRRMEEKNKRKESADLEAEEAEREKEDLKKKKQKKKKKKKILSLSFAADDEDEDGAGSPSPVKKKSKKNPEVETSFLPDKDREAEQKKEERRLKQEYIAKQEAIKEEKLKITYSYWDGSGHRKEITVKKGHTILEFLELVRLDLSSQFREVAAGVAEDLMYVKEDIMLPCDITFYDLITTKARGKSGPLFSFDVHDDIRIGAVDSRVEKDESHPGKIVDRKWYDRNKHIFPASRWEQYDPAKEFTKFTIKG</sequence>
<dbReference type="PANTHER" id="PTHR12722:SF0">
    <property type="entry name" value="PROTEIN FAM50A"/>
    <property type="match status" value="1"/>
</dbReference>
<dbReference type="GO" id="GO:0005634">
    <property type="term" value="C:nucleus"/>
    <property type="evidence" value="ECO:0007669"/>
    <property type="project" value="InterPro"/>
</dbReference>
<evidence type="ECO:0000259" key="2">
    <source>
        <dbReference type="Pfam" id="PF04921"/>
    </source>
</evidence>
<feature type="compositionally biased region" description="Basic and acidic residues" evidence="1">
    <location>
        <begin position="85"/>
        <end position="98"/>
    </location>
</feature>
<dbReference type="InterPro" id="IPR048337">
    <property type="entry name" value="FAM50A/XAP5_C"/>
</dbReference>
<feature type="region of interest" description="Disordered" evidence="1">
    <location>
        <begin position="16"/>
        <end position="70"/>
    </location>
</feature>
<feature type="compositionally biased region" description="Basic and acidic residues" evidence="1">
    <location>
        <begin position="29"/>
        <end position="63"/>
    </location>
</feature>
<dbReference type="PANTHER" id="PTHR12722">
    <property type="entry name" value="XAP-5 PROTEIN-RELATED"/>
    <property type="match status" value="1"/>
</dbReference>
<proteinExistence type="predicted"/>
<feature type="region of interest" description="Disordered" evidence="1">
    <location>
        <begin position="85"/>
        <end position="172"/>
    </location>
</feature>
<dbReference type="AlphaFoldDB" id="A0A9W7B021"/>
<feature type="compositionally biased region" description="Basic and acidic residues" evidence="1">
    <location>
        <begin position="162"/>
        <end position="172"/>
    </location>
</feature>
<dbReference type="GO" id="GO:0006325">
    <property type="term" value="P:chromatin organization"/>
    <property type="evidence" value="ECO:0007669"/>
    <property type="project" value="TreeGrafter"/>
</dbReference>
<comment type="caution">
    <text evidence="3">The sequence shown here is derived from an EMBL/GenBank/DDBJ whole genome shotgun (WGS) entry which is preliminary data.</text>
</comment>
<name>A0A9W7B021_9STRA</name>
<dbReference type="Pfam" id="PF04921">
    <property type="entry name" value="XAP5"/>
    <property type="match status" value="1"/>
</dbReference>
<dbReference type="Proteomes" id="UP001165085">
    <property type="component" value="Unassembled WGS sequence"/>
</dbReference>
<feature type="compositionally biased region" description="Basic residues" evidence="1">
    <location>
        <begin position="114"/>
        <end position="125"/>
    </location>
</feature>
<protein>
    <recommendedName>
        <fullName evidence="2">FAM50A/XAP5 C-terminal domain-containing protein</fullName>
    </recommendedName>
</protein>
<evidence type="ECO:0000256" key="1">
    <source>
        <dbReference type="SAM" id="MobiDB-lite"/>
    </source>
</evidence>